<evidence type="ECO:0000256" key="1">
    <source>
        <dbReference type="SAM" id="MobiDB-lite"/>
    </source>
</evidence>
<organism evidence="2 3">
    <name type="scientific">Arthrobacter psychrolactophilus</name>
    <dbReference type="NCBI Taxonomy" id="92442"/>
    <lineage>
        <taxon>Bacteria</taxon>
        <taxon>Bacillati</taxon>
        <taxon>Actinomycetota</taxon>
        <taxon>Actinomycetes</taxon>
        <taxon>Micrococcales</taxon>
        <taxon>Micrococcaceae</taxon>
        <taxon>Arthrobacter</taxon>
    </lineage>
</organism>
<dbReference type="Proteomes" id="UP000247980">
    <property type="component" value="Unassembled WGS sequence"/>
</dbReference>
<sequence length="183" mass="20604">MIVGLVEKLVEGIWPRSDAERKALFQRLNFVSGASWDDAEPASALAHYSLSTQQPGEISSSWNTFNGRFLGISLQLYTDMNTDNPATRQGFEDFRQRFTTRYGEGRNPWHDPLIQACVWQVNGRRIAIRFFNLQHSGMLLTVDDAGLATASEAEIRRRGAPTHWNDSEEGTSPFNLPRMGAKS</sequence>
<reference evidence="2 3" key="1">
    <citation type="submission" date="2018-05" db="EMBL/GenBank/DDBJ databases">
        <title>Genetic diversity of glacier-inhabiting Cryobacterium bacteria in China and description of Cryobacterium mengkeensis sp. nov. and Arthrobacter glacialis sp. nov.</title>
        <authorList>
            <person name="Liu Q."/>
            <person name="Xin Y.-H."/>
        </authorList>
    </citation>
    <scope>NUCLEOTIDE SEQUENCE [LARGE SCALE GENOMIC DNA]</scope>
    <source>
        <strain evidence="2 3">B7</strain>
    </source>
</reference>
<dbReference type="AlphaFoldDB" id="A0A2V5IUN1"/>
<evidence type="ECO:0000313" key="2">
    <source>
        <dbReference type="EMBL" id="PYI40228.1"/>
    </source>
</evidence>
<accession>A0A2V5IUN1</accession>
<gene>
    <name evidence="2" type="ORF">CVS30_01545</name>
</gene>
<name>A0A2V5IUN1_9MICC</name>
<dbReference type="EMBL" id="QJVC01000001">
    <property type="protein sequence ID" value="PYI40228.1"/>
    <property type="molecule type" value="Genomic_DNA"/>
</dbReference>
<keyword evidence="3" id="KW-1185">Reference proteome</keyword>
<feature type="region of interest" description="Disordered" evidence="1">
    <location>
        <begin position="157"/>
        <end position="183"/>
    </location>
</feature>
<proteinExistence type="predicted"/>
<evidence type="ECO:0000313" key="3">
    <source>
        <dbReference type="Proteomes" id="UP000247980"/>
    </source>
</evidence>
<protein>
    <submittedName>
        <fullName evidence="2">Uncharacterized protein</fullName>
    </submittedName>
</protein>
<comment type="caution">
    <text evidence="2">The sequence shown here is derived from an EMBL/GenBank/DDBJ whole genome shotgun (WGS) entry which is preliminary data.</text>
</comment>